<dbReference type="GO" id="GO:0045493">
    <property type="term" value="P:xylan catabolic process"/>
    <property type="evidence" value="ECO:0007669"/>
    <property type="project" value="InterPro"/>
</dbReference>
<protein>
    <submittedName>
        <fullName evidence="6">Beta-glucosidase</fullName>
    </submittedName>
</protein>
<dbReference type="SMART" id="SM01217">
    <property type="entry name" value="Fn3_like"/>
    <property type="match status" value="1"/>
</dbReference>
<dbReference type="InterPro" id="IPR013783">
    <property type="entry name" value="Ig-like_fold"/>
</dbReference>
<reference evidence="6 7" key="1">
    <citation type="submission" date="2018-09" db="EMBL/GenBank/DDBJ databases">
        <title>Genomic Encyclopedia of Archaeal and Bacterial Type Strains, Phase II (KMG-II): from individual species to whole genera.</title>
        <authorList>
            <person name="Goeker M."/>
        </authorList>
    </citation>
    <scope>NUCLEOTIDE SEQUENCE [LARGE SCALE GENOMIC DNA]</scope>
    <source>
        <strain evidence="6 7">DSM 27148</strain>
    </source>
</reference>
<feature type="domain" description="Fibronectin type III-like" evidence="5">
    <location>
        <begin position="638"/>
        <end position="707"/>
    </location>
</feature>
<dbReference type="EMBL" id="RAPN01000001">
    <property type="protein sequence ID" value="RKD90268.1"/>
    <property type="molecule type" value="Genomic_DNA"/>
</dbReference>
<comment type="similarity">
    <text evidence="1">Belongs to the glycosyl hydrolase 3 family.</text>
</comment>
<keyword evidence="3" id="KW-0378">Hydrolase</keyword>
<evidence type="ECO:0000313" key="7">
    <source>
        <dbReference type="Proteomes" id="UP000283387"/>
    </source>
</evidence>
<keyword evidence="7" id="KW-1185">Reference proteome</keyword>
<proteinExistence type="inferred from homology"/>
<gene>
    <name evidence="6" type="ORF">BC643_0604</name>
</gene>
<dbReference type="RefSeq" id="WP_211337961.1">
    <property type="nucleotide sequence ID" value="NZ_RAPN01000001.1"/>
</dbReference>
<keyword evidence="2 4" id="KW-0732">Signal</keyword>
<dbReference type="PRINTS" id="PR00133">
    <property type="entry name" value="GLHYDRLASE3"/>
</dbReference>
<evidence type="ECO:0000256" key="3">
    <source>
        <dbReference type="ARBA" id="ARBA00022801"/>
    </source>
</evidence>
<sequence>MKKLLLFLMIVSGACFCTSESSAQKADFRDTKLNIDERVAALISQLSLEEKIELLGFNNDGVERLGIHKYNWWNEGLHGVARAGEATVFPQAIAMAASFDDELVHHVADVISTEARAKYNLAVARNNREQYMGITLWSPNINIFRDPRWGRGQETYGEDPYLTSRMGVAFIHGIQGDDPHYLKASACAKHFVAHSGPEYSRHTFNSLVDEKDLHETYLVAFKAASDAGVESIMTGYNRLNGEPACISPYLLQKTLKDDWGFKGHVVTDCWALEDIWLRHKVRPNSVVVTAEAIKEGINLDCSNMLQDDAMKAIEQGLITEADIDKALAPNLKTQFKLGFYDPQEQVPFHTLGVADVHSKSHVELARKAAEESMVLIRNDKKLLPLDINQYNSILVTGANSGSVDALVGNYHGISSELVTFAEGITKAAGPAVAVQYDLGCNDTDTVHFGGVWASGLSDLTIVVIGLTPVREGEEGDAFLAEHGGDKANLRIPAAHIAFLKKLRASNNKPIIAVVTGGSAVDLSEIEDNSDAVVFSWYPGEQGGAALADILFGKVAPSGRLPITFYKSFDQLPDYESYAMEGRTYRYFDGEVQYPFGYGLSYVDFDYSWKQAPNKKYKTSDKIVFSVDVKNTGDMDAKEVVPVFVSYPNVERMPVEELKQFTKKEITAGGTQTIQFEIPIWDLAKWDEHCQDWTVYPGEYEIKVGGDAKTARLSAKFTIK</sequence>
<name>A0A419W491_9BACT</name>
<evidence type="ECO:0000256" key="1">
    <source>
        <dbReference type="ARBA" id="ARBA00005336"/>
    </source>
</evidence>
<evidence type="ECO:0000256" key="2">
    <source>
        <dbReference type="ARBA" id="ARBA00022729"/>
    </source>
</evidence>
<comment type="caution">
    <text evidence="6">The sequence shown here is derived from an EMBL/GenBank/DDBJ whole genome shotgun (WGS) entry which is preliminary data.</text>
</comment>
<dbReference type="SUPFAM" id="SSF52279">
    <property type="entry name" value="Beta-D-glucan exohydrolase, C-terminal domain"/>
    <property type="match status" value="1"/>
</dbReference>
<dbReference type="InterPro" id="IPR044993">
    <property type="entry name" value="BXL"/>
</dbReference>
<dbReference type="InterPro" id="IPR001764">
    <property type="entry name" value="Glyco_hydro_3_N"/>
</dbReference>
<dbReference type="InterPro" id="IPR036881">
    <property type="entry name" value="Glyco_hydro_3_C_sf"/>
</dbReference>
<dbReference type="InterPro" id="IPR002772">
    <property type="entry name" value="Glyco_hydro_3_C"/>
</dbReference>
<evidence type="ECO:0000313" key="6">
    <source>
        <dbReference type="EMBL" id="RKD90268.1"/>
    </source>
</evidence>
<dbReference type="Pfam" id="PF00933">
    <property type="entry name" value="Glyco_hydro_3"/>
    <property type="match status" value="1"/>
</dbReference>
<dbReference type="Gene3D" id="3.40.50.1700">
    <property type="entry name" value="Glycoside hydrolase family 3 C-terminal domain"/>
    <property type="match status" value="1"/>
</dbReference>
<dbReference type="AlphaFoldDB" id="A0A419W491"/>
<dbReference type="GO" id="GO:0031222">
    <property type="term" value="P:arabinan catabolic process"/>
    <property type="evidence" value="ECO:0007669"/>
    <property type="project" value="TreeGrafter"/>
</dbReference>
<dbReference type="Gene3D" id="3.20.20.300">
    <property type="entry name" value="Glycoside hydrolase, family 3, N-terminal domain"/>
    <property type="match status" value="1"/>
</dbReference>
<dbReference type="SUPFAM" id="SSF51445">
    <property type="entry name" value="(Trans)glycosidases"/>
    <property type="match status" value="1"/>
</dbReference>
<accession>A0A419W491</accession>
<dbReference type="GO" id="GO:0009044">
    <property type="term" value="F:xylan 1,4-beta-xylosidase activity"/>
    <property type="evidence" value="ECO:0007669"/>
    <property type="project" value="InterPro"/>
</dbReference>
<dbReference type="Proteomes" id="UP000283387">
    <property type="component" value="Unassembled WGS sequence"/>
</dbReference>
<dbReference type="Pfam" id="PF14310">
    <property type="entry name" value="Fn3-like"/>
    <property type="match status" value="1"/>
</dbReference>
<dbReference type="GO" id="GO:0046556">
    <property type="term" value="F:alpha-L-arabinofuranosidase activity"/>
    <property type="evidence" value="ECO:0007669"/>
    <property type="project" value="TreeGrafter"/>
</dbReference>
<organism evidence="6 7">
    <name type="scientific">Mangrovibacterium diazotrophicum</name>
    <dbReference type="NCBI Taxonomy" id="1261403"/>
    <lineage>
        <taxon>Bacteria</taxon>
        <taxon>Pseudomonadati</taxon>
        <taxon>Bacteroidota</taxon>
        <taxon>Bacteroidia</taxon>
        <taxon>Marinilabiliales</taxon>
        <taxon>Prolixibacteraceae</taxon>
        <taxon>Mangrovibacterium</taxon>
    </lineage>
</organism>
<dbReference type="PANTHER" id="PTHR42721">
    <property type="entry name" value="SUGAR HYDROLASE-RELATED"/>
    <property type="match status" value="1"/>
</dbReference>
<dbReference type="InterPro" id="IPR026891">
    <property type="entry name" value="Fn3-like"/>
</dbReference>
<feature type="signal peptide" evidence="4">
    <location>
        <begin position="1"/>
        <end position="23"/>
    </location>
</feature>
<dbReference type="InterPro" id="IPR036962">
    <property type="entry name" value="Glyco_hydro_3_N_sf"/>
</dbReference>
<feature type="chain" id="PRO_5019584416" evidence="4">
    <location>
        <begin position="24"/>
        <end position="719"/>
    </location>
</feature>
<evidence type="ECO:0000259" key="5">
    <source>
        <dbReference type="SMART" id="SM01217"/>
    </source>
</evidence>
<dbReference type="PROSITE" id="PS51257">
    <property type="entry name" value="PROKAR_LIPOPROTEIN"/>
    <property type="match status" value="1"/>
</dbReference>
<dbReference type="InterPro" id="IPR017853">
    <property type="entry name" value="GH"/>
</dbReference>
<evidence type="ECO:0000256" key="4">
    <source>
        <dbReference type="SAM" id="SignalP"/>
    </source>
</evidence>
<dbReference type="Gene3D" id="2.60.40.10">
    <property type="entry name" value="Immunoglobulins"/>
    <property type="match status" value="1"/>
</dbReference>
<dbReference type="Pfam" id="PF01915">
    <property type="entry name" value="Glyco_hydro_3_C"/>
    <property type="match status" value="1"/>
</dbReference>
<dbReference type="PANTHER" id="PTHR42721:SF3">
    <property type="entry name" value="BETA-D-XYLOSIDASE 5-RELATED"/>
    <property type="match status" value="1"/>
</dbReference>